<feature type="region of interest" description="Disordered" evidence="4">
    <location>
        <begin position="651"/>
        <end position="709"/>
    </location>
</feature>
<comment type="caution">
    <text evidence="7">The sequence shown here is derived from an EMBL/GenBank/DDBJ whole genome shotgun (WGS) entry which is preliminary data.</text>
</comment>
<feature type="region of interest" description="Disordered" evidence="4">
    <location>
        <begin position="165"/>
        <end position="270"/>
    </location>
</feature>
<keyword evidence="2" id="KW-0238">DNA-binding</keyword>
<dbReference type="SUPFAM" id="SSF46689">
    <property type="entry name" value="Homeodomain-like"/>
    <property type="match status" value="2"/>
</dbReference>
<reference evidence="7" key="1">
    <citation type="submission" date="2020-07" db="EMBL/GenBank/DDBJ databases">
        <title>Draft Genome Sequence of a Deep-Sea Yeast, Naganishia (Cryptococcus) liquefaciens strain N6.</title>
        <authorList>
            <person name="Han Y.W."/>
            <person name="Kajitani R."/>
            <person name="Morimoto H."/>
            <person name="Parhat M."/>
            <person name="Tsubouchi H."/>
            <person name="Bakenova O."/>
            <person name="Ogata M."/>
            <person name="Argunhan B."/>
            <person name="Aoki R."/>
            <person name="Kajiwara S."/>
            <person name="Itoh T."/>
            <person name="Iwasaki H."/>
        </authorList>
    </citation>
    <scope>NUCLEOTIDE SEQUENCE</scope>
    <source>
        <strain evidence="7">N6</strain>
    </source>
</reference>
<name>A0A8H3YDH1_9TREE</name>
<evidence type="ECO:0000256" key="3">
    <source>
        <dbReference type="ARBA" id="ARBA00023242"/>
    </source>
</evidence>
<feature type="compositionally biased region" description="Basic and acidic residues" evidence="4">
    <location>
        <begin position="166"/>
        <end position="189"/>
    </location>
</feature>
<dbReference type="Gene3D" id="1.10.10.60">
    <property type="entry name" value="Homeodomain-like"/>
    <property type="match status" value="2"/>
</dbReference>
<feature type="compositionally biased region" description="Basic residues" evidence="4">
    <location>
        <begin position="878"/>
        <end position="897"/>
    </location>
</feature>
<evidence type="ECO:0000313" key="7">
    <source>
        <dbReference type="EMBL" id="GHJ83786.1"/>
    </source>
</evidence>
<keyword evidence="8" id="KW-1185">Reference proteome</keyword>
<dbReference type="InterPro" id="IPR017930">
    <property type="entry name" value="Myb_dom"/>
</dbReference>
<comment type="subcellular location">
    <subcellularLocation>
        <location evidence="1">Nucleus</location>
    </subcellularLocation>
</comment>
<feature type="compositionally biased region" description="Polar residues" evidence="4">
    <location>
        <begin position="194"/>
        <end position="229"/>
    </location>
</feature>
<evidence type="ECO:0000259" key="5">
    <source>
        <dbReference type="PROSITE" id="PS50090"/>
    </source>
</evidence>
<organism evidence="7 8">
    <name type="scientific">Naganishia liquefaciens</name>
    <dbReference type="NCBI Taxonomy" id="104408"/>
    <lineage>
        <taxon>Eukaryota</taxon>
        <taxon>Fungi</taxon>
        <taxon>Dikarya</taxon>
        <taxon>Basidiomycota</taxon>
        <taxon>Agaricomycotina</taxon>
        <taxon>Tremellomycetes</taxon>
        <taxon>Filobasidiales</taxon>
        <taxon>Filobasidiaceae</taxon>
        <taxon>Naganishia</taxon>
    </lineage>
</organism>
<evidence type="ECO:0000259" key="6">
    <source>
        <dbReference type="PROSITE" id="PS51294"/>
    </source>
</evidence>
<sequence>MEGLAHYDDPTAGWPDPEHTTLQQAVAAFAAAAAAQDPHGLHHHHHHHHDHHHPFVDLGTPNNGPDVSRAPGNVHQQHDSHDSHNITLAGAAAAAGGMSMPLGSLDLSAHQHLPPFPTAAHPHFANSNFSLATPPQHILPTPSNLSQYSHEQDLAAAAAAAAAQAKKLEKKERKRREKAELKRQAEEQARLTAIASQSNAPTPTNGTPAQSTLPVPSAQRPSSSTQQPDFSLPVAVNSTGRSFAATFDPNDHDDSIVRRGGNGGEEGPITDVNEWLAGSWLKGPALRKVAKEKGIDLSIHLRKGKFTSQEEKLVDDAITDYLAARGYNREHDLTRMLFGEGFMDAGDGEAGVNDGAGGAAGQKTRAKNRERVELVKAIAPNIPGRPLTSINAFIVRKYDPYVRKGPWTAQEDADLLSAYRQYGPSWDKISRIVERNETDCRVRYTNHLQIKDTRKRGVWSPEEEEMLYQTIAAVCKASKIPIDDTPNRPISWSTVVQKMGGQRNALECREKWFDQVLPKLLARQEAGATGLSTPVPEAISSAQVDASAPTATSVEPSTSAIKAPRAAEWTQTDFINLLRRIAEVHGPDLSQGYQRDINFRTLHASTPDLAKFSYKHCYKTFRAYAKRIDGFEAMTLDELLPKLESVVTSKFRAGGPRSGSAPLRRPRVSPTHRAGDGTLSQERVDSDSESDAGASSDSASPRAQQEDEQELLKVEMPTETSADSASHENMIDPALLALDAHENIHESMDGLDATHLGLTDEAAAHAYLADTALTSDNADVERDPHAQDKKRKREDEEESSEKKRSKKDKGKRKAEDFTDATSSVDASSHASAHDFDMDNTDMDGALQFGSPDILTEPADAKDSPFAAEVPVETAEEKKKRKEEKRKRKEERRARKEAKRLSQVQPDSTEILAASTVPDNFEF</sequence>
<evidence type="ECO:0000256" key="1">
    <source>
        <dbReference type="ARBA" id="ARBA00004123"/>
    </source>
</evidence>
<dbReference type="GO" id="GO:0000976">
    <property type="term" value="F:transcription cis-regulatory region binding"/>
    <property type="evidence" value="ECO:0007669"/>
    <property type="project" value="TreeGrafter"/>
</dbReference>
<evidence type="ECO:0000256" key="2">
    <source>
        <dbReference type="ARBA" id="ARBA00023125"/>
    </source>
</evidence>
<evidence type="ECO:0000256" key="4">
    <source>
        <dbReference type="SAM" id="MobiDB-lite"/>
    </source>
</evidence>
<dbReference type="SMART" id="SM00717">
    <property type="entry name" value="SANT"/>
    <property type="match status" value="2"/>
</dbReference>
<dbReference type="Pfam" id="PF13921">
    <property type="entry name" value="Myb_DNA-bind_6"/>
    <property type="match status" value="1"/>
</dbReference>
<dbReference type="GO" id="GO:0003700">
    <property type="term" value="F:DNA-binding transcription factor activity"/>
    <property type="evidence" value="ECO:0007669"/>
    <property type="project" value="TreeGrafter"/>
</dbReference>
<feature type="domain" description="HTH myb-type" evidence="6">
    <location>
        <begin position="399"/>
        <end position="452"/>
    </location>
</feature>
<feature type="region of interest" description="Disordered" evidence="4">
    <location>
        <begin position="35"/>
        <end position="82"/>
    </location>
</feature>
<dbReference type="PROSITE" id="PS50090">
    <property type="entry name" value="MYB_LIKE"/>
    <property type="match status" value="2"/>
</dbReference>
<dbReference type="PANTHER" id="PTHR46380">
    <property type="entry name" value="CYCLIN-D-BINDING MYB-LIKE TRANSCRIPTION FACTOR 1"/>
    <property type="match status" value="1"/>
</dbReference>
<keyword evidence="3" id="KW-0539">Nucleus</keyword>
<dbReference type="PANTHER" id="PTHR46380:SF2">
    <property type="entry name" value="CYCLIN-D-BINDING MYB-LIKE TRANSCRIPTION FACTOR 1"/>
    <property type="match status" value="1"/>
</dbReference>
<accession>A0A8H3YDH1</accession>
<feature type="region of interest" description="Disordered" evidence="4">
    <location>
        <begin position="775"/>
        <end position="909"/>
    </location>
</feature>
<feature type="compositionally biased region" description="Basic residues" evidence="4">
    <location>
        <begin position="803"/>
        <end position="812"/>
    </location>
</feature>
<feature type="domain" description="Myb-like" evidence="5">
    <location>
        <begin position="399"/>
        <end position="448"/>
    </location>
</feature>
<dbReference type="InterPro" id="IPR009057">
    <property type="entry name" value="Homeodomain-like_sf"/>
</dbReference>
<feature type="domain" description="HTH myb-type" evidence="6">
    <location>
        <begin position="453"/>
        <end position="520"/>
    </location>
</feature>
<dbReference type="InterPro" id="IPR001005">
    <property type="entry name" value="SANT/Myb"/>
</dbReference>
<dbReference type="AlphaFoldDB" id="A0A8H3YDH1"/>
<dbReference type="PROSITE" id="PS51294">
    <property type="entry name" value="HTH_MYB"/>
    <property type="match status" value="2"/>
</dbReference>
<evidence type="ECO:0000313" key="8">
    <source>
        <dbReference type="Proteomes" id="UP000620104"/>
    </source>
</evidence>
<dbReference type="Proteomes" id="UP000620104">
    <property type="component" value="Unassembled WGS sequence"/>
</dbReference>
<dbReference type="OrthoDB" id="39591at2759"/>
<dbReference type="GO" id="GO:0005634">
    <property type="term" value="C:nucleus"/>
    <property type="evidence" value="ECO:0007669"/>
    <property type="project" value="UniProtKB-SubCell"/>
</dbReference>
<protein>
    <submittedName>
        <fullName evidence="7">Uncharacterized protein</fullName>
    </submittedName>
</protein>
<feature type="compositionally biased region" description="Low complexity" evidence="4">
    <location>
        <begin position="819"/>
        <end position="830"/>
    </location>
</feature>
<dbReference type="InterPro" id="IPR051651">
    <property type="entry name" value="DMTF1_DNA-bind_reg"/>
</dbReference>
<gene>
    <name evidence="7" type="ORF">NliqN6_0188</name>
</gene>
<dbReference type="EMBL" id="BLZA01000005">
    <property type="protein sequence ID" value="GHJ83786.1"/>
    <property type="molecule type" value="Genomic_DNA"/>
</dbReference>
<feature type="domain" description="Myb-like" evidence="5">
    <location>
        <begin position="451"/>
        <end position="516"/>
    </location>
</feature>
<proteinExistence type="predicted"/>
<feature type="compositionally biased region" description="Low complexity" evidence="4">
    <location>
        <begin position="691"/>
        <end position="700"/>
    </location>
</feature>
<dbReference type="CDD" id="cd00167">
    <property type="entry name" value="SANT"/>
    <property type="match status" value="2"/>
</dbReference>
<feature type="compositionally biased region" description="Basic residues" evidence="4">
    <location>
        <begin position="41"/>
        <end position="52"/>
    </location>
</feature>